<dbReference type="GO" id="GO:0005829">
    <property type="term" value="C:cytosol"/>
    <property type="evidence" value="ECO:0007669"/>
    <property type="project" value="UniProtKB-ARBA"/>
</dbReference>
<dbReference type="NCBIfam" id="TIGR00093">
    <property type="entry name" value="pseudouridine synthase"/>
    <property type="match status" value="1"/>
</dbReference>
<proteinExistence type="inferred from homology"/>
<dbReference type="FunFam" id="3.30.70.1560:FF:000001">
    <property type="entry name" value="Pseudouridine synthase"/>
    <property type="match status" value="1"/>
</dbReference>
<dbReference type="EMBL" id="LNQE01001842">
    <property type="protein sequence ID" value="KUG04685.1"/>
    <property type="molecule type" value="Genomic_DNA"/>
</dbReference>
<evidence type="ECO:0000256" key="3">
    <source>
        <dbReference type="ARBA" id="ARBA00023235"/>
    </source>
</evidence>
<dbReference type="Pfam" id="PF00849">
    <property type="entry name" value="PseudoU_synth_2"/>
    <property type="match status" value="1"/>
</dbReference>
<evidence type="ECO:0000259" key="4">
    <source>
        <dbReference type="SMART" id="SM00363"/>
    </source>
</evidence>
<gene>
    <name evidence="5" type="ORF">ASZ90_017824</name>
</gene>
<organism evidence="5">
    <name type="scientific">hydrocarbon metagenome</name>
    <dbReference type="NCBI Taxonomy" id="938273"/>
    <lineage>
        <taxon>unclassified sequences</taxon>
        <taxon>metagenomes</taxon>
        <taxon>ecological metagenomes</taxon>
    </lineage>
</organism>
<accession>A0A0W8E8D3</accession>
<dbReference type="GO" id="GO:0004730">
    <property type="term" value="F:pseudouridylate synthase activity"/>
    <property type="evidence" value="ECO:0007669"/>
    <property type="project" value="UniProtKB-EC"/>
</dbReference>
<dbReference type="PANTHER" id="PTHR47683:SF2">
    <property type="entry name" value="RNA-BINDING S4 DOMAIN-CONTAINING PROTEIN"/>
    <property type="match status" value="1"/>
</dbReference>
<dbReference type="GO" id="GO:0003723">
    <property type="term" value="F:RNA binding"/>
    <property type="evidence" value="ECO:0007669"/>
    <property type="project" value="UniProtKB-KW"/>
</dbReference>
<dbReference type="CDD" id="cd00165">
    <property type="entry name" value="S4"/>
    <property type="match status" value="1"/>
</dbReference>
<evidence type="ECO:0000256" key="1">
    <source>
        <dbReference type="ARBA" id="ARBA00008348"/>
    </source>
</evidence>
<dbReference type="PROSITE" id="PS50889">
    <property type="entry name" value="S4"/>
    <property type="match status" value="1"/>
</dbReference>
<keyword evidence="5" id="KW-0456">Lyase</keyword>
<reference evidence="5" key="1">
    <citation type="journal article" date="2015" name="Proc. Natl. Acad. Sci. U.S.A.">
        <title>Networks of energetic and metabolic interactions define dynamics in microbial communities.</title>
        <authorList>
            <person name="Embree M."/>
            <person name="Liu J.K."/>
            <person name="Al-Bassam M.M."/>
            <person name="Zengler K."/>
        </authorList>
    </citation>
    <scope>NUCLEOTIDE SEQUENCE</scope>
</reference>
<dbReference type="InterPro" id="IPR036986">
    <property type="entry name" value="S4_RNA-bd_sf"/>
</dbReference>
<dbReference type="SUPFAM" id="SSF55120">
    <property type="entry name" value="Pseudouridine synthase"/>
    <property type="match status" value="1"/>
</dbReference>
<dbReference type="InterPro" id="IPR002942">
    <property type="entry name" value="S4_RNA-bd"/>
</dbReference>
<comment type="caution">
    <text evidence="5">The sequence shown here is derived from an EMBL/GenBank/DDBJ whole genome shotgun (WGS) entry which is preliminary data.</text>
</comment>
<dbReference type="Gene3D" id="3.30.70.1560">
    <property type="entry name" value="Alpha-L RNA-binding motif"/>
    <property type="match status" value="1"/>
</dbReference>
<dbReference type="Gene3D" id="3.30.70.580">
    <property type="entry name" value="Pseudouridine synthase I, catalytic domain, N-terminal subdomain"/>
    <property type="match status" value="1"/>
</dbReference>
<sequence>MRLSKYLADAGVASRRKSEKLIADGKVQVNGAVVLEQGWVVNPDKDIVHVDGLHVTGQEKIYLLLNKPAGYLCSVYDPHGRPTVMDLVKDITGRLYPVGRLDMDTEGLLIMSNDGDFTNLMIHPRYHIDKKYRASVAGQINSDALKRLAQGVELEDGLTAPASIIVLEQEQKSTTIEIEIHEGRKRQVRRMCAAVGFPVISLKRTAFGFLTLGNIEVGQYRHLHTHEIEGLYKLASQATGY</sequence>
<dbReference type="PANTHER" id="PTHR47683">
    <property type="entry name" value="PSEUDOURIDINE SYNTHASE FAMILY PROTEIN-RELATED"/>
    <property type="match status" value="1"/>
</dbReference>
<dbReference type="Gene3D" id="3.10.290.10">
    <property type="entry name" value="RNA-binding S4 domain"/>
    <property type="match status" value="1"/>
</dbReference>
<dbReference type="PROSITE" id="PS01149">
    <property type="entry name" value="PSI_RSU"/>
    <property type="match status" value="1"/>
</dbReference>
<dbReference type="CDD" id="cd02870">
    <property type="entry name" value="PseudoU_synth_RsuA_like"/>
    <property type="match status" value="1"/>
</dbReference>
<dbReference type="Pfam" id="PF01479">
    <property type="entry name" value="S4"/>
    <property type="match status" value="1"/>
</dbReference>
<dbReference type="InterPro" id="IPR050343">
    <property type="entry name" value="RsuA_PseudoU_synthase"/>
</dbReference>
<keyword evidence="3" id="KW-0413">Isomerase</keyword>
<dbReference type="SMART" id="SM00363">
    <property type="entry name" value="S4"/>
    <property type="match status" value="1"/>
</dbReference>
<evidence type="ECO:0000256" key="2">
    <source>
        <dbReference type="ARBA" id="ARBA00022884"/>
    </source>
</evidence>
<feature type="domain" description="RNA-binding S4" evidence="4">
    <location>
        <begin position="1"/>
        <end position="61"/>
    </location>
</feature>
<name>A0A0W8E8D3_9ZZZZ</name>
<evidence type="ECO:0000313" key="5">
    <source>
        <dbReference type="EMBL" id="KUG04685.1"/>
    </source>
</evidence>
<dbReference type="InterPro" id="IPR000748">
    <property type="entry name" value="PsdUridine_synth_RsuA/RluB/E/F"/>
</dbReference>
<dbReference type="InterPro" id="IPR006145">
    <property type="entry name" value="PsdUridine_synth_RsuA/RluA"/>
</dbReference>
<dbReference type="GO" id="GO:0009982">
    <property type="term" value="F:pseudouridine synthase activity"/>
    <property type="evidence" value="ECO:0007669"/>
    <property type="project" value="InterPro"/>
</dbReference>
<dbReference type="InterPro" id="IPR020094">
    <property type="entry name" value="TruA/RsuA/RluB/E/F_N"/>
</dbReference>
<dbReference type="FunFam" id="3.10.290.10:FF:000003">
    <property type="entry name" value="Pseudouridine synthase"/>
    <property type="match status" value="1"/>
</dbReference>
<dbReference type="EC" id="4.2.1.70" evidence="5"/>
<dbReference type="InterPro" id="IPR018496">
    <property type="entry name" value="PsdUridine_synth_RsuA/RluB_CS"/>
</dbReference>
<dbReference type="AlphaFoldDB" id="A0A0W8E8D3"/>
<dbReference type="InterPro" id="IPR020103">
    <property type="entry name" value="PsdUridine_synth_cat_dom_sf"/>
</dbReference>
<comment type="similarity">
    <text evidence="1">Belongs to the pseudouridine synthase RsuA family.</text>
</comment>
<protein>
    <submittedName>
        <fullName evidence="5">Ribosomal large subunit pseudouridine synthase b</fullName>
        <ecNumber evidence="5">4.2.1.70</ecNumber>
    </submittedName>
</protein>
<dbReference type="InterPro" id="IPR042092">
    <property type="entry name" value="PsdUridine_s_RsuA/RluB/E/F_cat"/>
</dbReference>
<keyword evidence="2" id="KW-0694">RNA-binding</keyword>
<dbReference type="SUPFAM" id="SSF55174">
    <property type="entry name" value="Alpha-L RNA-binding motif"/>
    <property type="match status" value="1"/>
</dbReference>
<dbReference type="GO" id="GO:0006364">
    <property type="term" value="P:rRNA processing"/>
    <property type="evidence" value="ECO:0007669"/>
    <property type="project" value="UniProtKB-ARBA"/>
</dbReference>